<accession>A0A7C9P455</accession>
<evidence type="ECO:0000256" key="1">
    <source>
        <dbReference type="SAM" id="MobiDB-lite"/>
    </source>
</evidence>
<dbReference type="RefSeq" id="WP_162219083.1">
    <property type="nucleotide sequence ID" value="NZ_JAAEHK010000015.1"/>
</dbReference>
<evidence type="ECO:0000313" key="2">
    <source>
        <dbReference type="EMBL" id="NDL71216.1"/>
    </source>
</evidence>
<sequence>MSNRDWGLAPLAPLSLRPADEVMRLERLGSLHACRLSFVRTLMRQMGRQRWQVSRERFDLDENGYGTVIYRLQTPYGRYHGVMFAQPLDDAARSDRVIAEAWDVTFGLVEGDVDDSLLAQMAANVPLQEAGRQHPRLLVMSRANKSLRNFAHFVEALANGRQPDPTWLTRVGYLYRTTAVYGNGKFGIADFARLHENPDFRRPFSAQMAGVYLLRHFSIEQVEHLARCRAPETACELATELRRYLGIGNSTGLGMAPFLINHPQLIAQWVNQRETALALVQRQTPSEHERARLIALTRRAIQHLAETVTEDVEQTERNTTTVEALPDVLAWLESAPLEEDLWAQLVAWSERTLSLEAQELINTLLIELYPEQVDPLEEQMGVNENLDLQPDMPLMRLRQLIETHYSWALEYEYTSREGSYWFWYRSTEKEEPRLGVRHEEPGTEKEMLIAMGPRVAHSHAAICEFLETTPRAKVVDFLLAKPRHKEIIRRVQTLVKSTYGDIHANLWHQGMKPMHLLRTKLAFFGASRFDPKSDRWVRITLFQGAPLVEELNAEPEDLSHFDDWSFPLQPQLEKGCVAPAELSPQGDQSPQGEWSPLQQSPSQQQRTAQGGMSL</sequence>
<organism evidence="2 3">
    <name type="scientific">Vreelandella alkaliphila</name>
    <dbReference type="NCBI Taxonomy" id="272774"/>
    <lineage>
        <taxon>Bacteria</taxon>
        <taxon>Pseudomonadati</taxon>
        <taxon>Pseudomonadota</taxon>
        <taxon>Gammaproteobacteria</taxon>
        <taxon>Oceanospirillales</taxon>
        <taxon>Halomonadaceae</taxon>
        <taxon>Vreelandella</taxon>
    </lineage>
</organism>
<comment type="caution">
    <text evidence="2">The sequence shown here is derived from an EMBL/GenBank/DDBJ whole genome shotgun (WGS) entry which is preliminary data.</text>
</comment>
<proteinExistence type="predicted"/>
<feature type="region of interest" description="Disordered" evidence="1">
    <location>
        <begin position="575"/>
        <end position="614"/>
    </location>
</feature>
<feature type="compositionally biased region" description="Low complexity" evidence="1">
    <location>
        <begin position="595"/>
        <end position="605"/>
    </location>
</feature>
<dbReference type="EMBL" id="JAAEHK010000015">
    <property type="protein sequence ID" value="NDL71216.1"/>
    <property type="molecule type" value="Genomic_DNA"/>
</dbReference>
<name>A0A7C9P455_9GAMM</name>
<protein>
    <submittedName>
        <fullName evidence="2">Uncharacterized protein</fullName>
    </submittedName>
</protein>
<evidence type="ECO:0000313" key="3">
    <source>
        <dbReference type="Proteomes" id="UP000480312"/>
    </source>
</evidence>
<dbReference type="Proteomes" id="UP000480312">
    <property type="component" value="Unassembled WGS sequence"/>
</dbReference>
<dbReference type="OrthoDB" id="4891072at2"/>
<dbReference type="AlphaFoldDB" id="A0A7C9P455"/>
<reference evidence="2 3" key="1">
    <citation type="submission" date="2020-01" db="EMBL/GenBank/DDBJ databases">
        <title>Whole genome sequencing of Halomonas alkaliphila strain LS44.</title>
        <authorList>
            <person name="Kumar S."/>
            <person name="Paul D."/>
            <person name="Shouche Y."/>
            <person name="Suryavanshi M.V."/>
        </authorList>
    </citation>
    <scope>NUCLEOTIDE SEQUENCE [LARGE SCALE GENOMIC DNA]</scope>
    <source>
        <strain evidence="2 3">LS44</strain>
    </source>
</reference>
<gene>
    <name evidence="2" type="ORF">GPL32_11965</name>
</gene>